<keyword evidence="1" id="KW-0732">Signal</keyword>
<dbReference type="Proteomes" id="UP001204144">
    <property type="component" value="Unassembled WGS sequence"/>
</dbReference>
<feature type="chain" id="PRO_5044706035" description="DUF3108 domain-containing protein" evidence="1">
    <location>
        <begin position="22"/>
        <end position="218"/>
    </location>
</feature>
<evidence type="ECO:0008006" key="6">
    <source>
        <dbReference type="Google" id="ProtNLM"/>
    </source>
</evidence>
<feature type="signal peptide" evidence="1">
    <location>
        <begin position="1"/>
        <end position="21"/>
    </location>
</feature>
<dbReference type="AlphaFoldDB" id="A0AAE3H3G2"/>
<keyword evidence="5" id="KW-1185">Reference proteome</keyword>
<evidence type="ECO:0000313" key="4">
    <source>
        <dbReference type="EMBL" id="MCP9765721.1"/>
    </source>
</evidence>
<evidence type="ECO:0000313" key="2">
    <source>
        <dbReference type="EMBL" id="MCP9763640.1"/>
    </source>
</evidence>
<sequence>MKIKVFCFVISFVSIFSVVHAQADFRELKWGMSIDQVSNLEGRNITGEIRSNQFYTLVSEGISVGGKIAKVEYTFENGKLSKIVSYFKFSYSPDFWNFGSISFQLSDLFQTLENKGYKIRYPMLCGDHPYDGPDLNIPENIKILEMTSWKLDFAKTTILKKLESDEKYKCAFMKFESSRSDATIAINAKHTINDKSSHAYFILTPSDSVQKSINQNDF</sequence>
<accession>A0AAE3H3G2</accession>
<dbReference type="EMBL" id="RJUF01000033">
    <property type="protein sequence ID" value="MCP9763640.1"/>
    <property type="molecule type" value="Genomic_DNA"/>
</dbReference>
<evidence type="ECO:0000313" key="3">
    <source>
        <dbReference type="EMBL" id="MCP9764272.1"/>
    </source>
</evidence>
<comment type="caution">
    <text evidence="2">The sequence shown here is derived from an EMBL/GenBank/DDBJ whole genome shotgun (WGS) entry which is preliminary data.</text>
</comment>
<proteinExistence type="predicted"/>
<protein>
    <recommendedName>
        <fullName evidence="6">DUF3108 domain-containing protein</fullName>
    </recommendedName>
</protein>
<dbReference type="EMBL" id="RJUF01000132">
    <property type="protein sequence ID" value="MCP9764272.1"/>
    <property type="molecule type" value="Genomic_DNA"/>
</dbReference>
<evidence type="ECO:0000313" key="5">
    <source>
        <dbReference type="Proteomes" id="UP001204144"/>
    </source>
</evidence>
<organism evidence="2 5">
    <name type="scientific">Lacihabitans soyangensis</name>
    <dbReference type="NCBI Taxonomy" id="869394"/>
    <lineage>
        <taxon>Bacteria</taxon>
        <taxon>Pseudomonadati</taxon>
        <taxon>Bacteroidota</taxon>
        <taxon>Cytophagia</taxon>
        <taxon>Cytophagales</taxon>
        <taxon>Leadbetterellaceae</taxon>
        <taxon>Lacihabitans</taxon>
    </lineage>
</organism>
<evidence type="ECO:0000256" key="1">
    <source>
        <dbReference type="SAM" id="SignalP"/>
    </source>
</evidence>
<gene>
    <name evidence="2" type="ORF">EGI31_11810</name>
    <name evidence="3" type="ORF">EGI31_15105</name>
    <name evidence="4" type="ORF">EGI31_22530</name>
</gene>
<dbReference type="EMBL" id="RJUF01000190">
    <property type="protein sequence ID" value="MCP9765721.1"/>
    <property type="molecule type" value="Genomic_DNA"/>
</dbReference>
<reference evidence="2 5" key="1">
    <citation type="submission" date="2018-11" db="EMBL/GenBank/DDBJ databases">
        <title>Novel bacteria species description.</title>
        <authorList>
            <person name="Han J.-H."/>
        </authorList>
    </citation>
    <scope>NUCLEOTIDE SEQUENCE [LARGE SCALE GENOMIC DNA]</scope>
    <source>
        <strain evidence="2 5">KCTC23259</strain>
    </source>
</reference>
<name>A0AAE3H3G2_9BACT</name>